<dbReference type="OrthoDB" id="9796521at2"/>
<organism evidence="2 3">
    <name type="scientific">Ktedonosporobacter rubrisoli</name>
    <dbReference type="NCBI Taxonomy" id="2509675"/>
    <lineage>
        <taxon>Bacteria</taxon>
        <taxon>Bacillati</taxon>
        <taxon>Chloroflexota</taxon>
        <taxon>Ktedonobacteria</taxon>
        <taxon>Ktedonobacterales</taxon>
        <taxon>Ktedonosporobacteraceae</taxon>
        <taxon>Ktedonosporobacter</taxon>
    </lineage>
</organism>
<protein>
    <submittedName>
        <fullName evidence="2">VOC family protein</fullName>
    </submittedName>
</protein>
<proteinExistence type="predicted"/>
<accession>A0A4P6JY04</accession>
<dbReference type="PROSITE" id="PS51819">
    <property type="entry name" value="VOC"/>
    <property type="match status" value="1"/>
</dbReference>
<dbReference type="KEGG" id="kbs:EPA93_31675"/>
<dbReference type="EMBL" id="CP035758">
    <property type="protein sequence ID" value="QBD80290.1"/>
    <property type="molecule type" value="Genomic_DNA"/>
</dbReference>
<dbReference type="AlphaFoldDB" id="A0A4P6JY04"/>
<sequence>MKFINSRLLVNDFAASLKFWRDVMQLVPKYEDASMGYAYFDTGNGGLEIMGRADFATFLGQVAPTSTPASYPAAFVFQVDDVDASYTQLVERGATSVSGPLDHQEVGVRSAQVADPDGYVVEVYNALAKPNA</sequence>
<feature type="domain" description="VOC" evidence="1">
    <location>
        <begin position="1"/>
        <end position="126"/>
    </location>
</feature>
<name>A0A4P6JY04_KTERU</name>
<evidence type="ECO:0000259" key="1">
    <source>
        <dbReference type="PROSITE" id="PS51819"/>
    </source>
</evidence>
<dbReference type="InterPro" id="IPR004360">
    <property type="entry name" value="Glyas_Fos-R_dOase_dom"/>
</dbReference>
<evidence type="ECO:0000313" key="3">
    <source>
        <dbReference type="Proteomes" id="UP000290365"/>
    </source>
</evidence>
<keyword evidence="3" id="KW-1185">Reference proteome</keyword>
<evidence type="ECO:0000313" key="2">
    <source>
        <dbReference type="EMBL" id="QBD80290.1"/>
    </source>
</evidence>
<dbReference type="InterPro" id="IPR037523">
    <property type="entry name" value="VOC_core"/>
</dbReference>
<reference evidence="2 3" key="1">
    <citation type="submission" date="2019-01" db="EMBL/GenBank/DDBJ databases">
        <title>Ktedonosporobacter rubrisoli SCAWS-G2.</title>
        <authorList>
            <person name="Huang Y."/>
            <person name="Yan B."/>
        </authorList>
    </citation>
    <scope>NUCLEOTIDE SEQUENCE [LARGE SCALE GENOMIC DNA]</scope>
    <source>
        <strain evidence="2 3">SCAWS-G2</strain>
    </source>
</reference>
<dbReference type="Gene3D" id="3.10.180.10">
    <property type="entry name" value="2,3-Dihydroxybiphenyl 1,2-Dioxygenase, domain 1"/>
    <property type="match status" value="1"/>
</dbReference>
<gene>
    <name evidence="2" type="ORF">EPA93_31675</name>
</gene>
<dbReference type="SUPFAM" id="SSF54593">
    <property type="entry name" value="Glyoxalase/Bleomycin resistance protein/Dihydroxybiphenyl dioxygenase"/>
    <property type="match status" value="1"/>
</dbReference>
<dbReference type="InterPro" id="IPR029068">
    <property type="entry name" value="Glyas_Bleomycin-R_OHBP_Dase"/>
</dbReference>
<dbReference type="RefSeq" id="WP_129891355.1">
    <property type="nucleotide sequence ID" value="NZ_CP035758.1"/>
</dbReference>
<dbReference type="Pfam" id="PF00903">
    <property type="entry name" value="Glyoxalase"/>
    <property type="match status" value="1"/>
</dbReference>
<dbReference type="Proteomes" id="UP000290365">
    <property type="component" value="Chromosome"/>
</dbReference>